<keyword evidence="1 3" id="KW-0732">Signal</keyword>
<organism evidence="5 6">
    <name type="scientific">Craurococcus roseus</name>
    <dbReference type="NCBI Taxonomy" id="77585"/>
    <lineage>
        <taxon>Bacteria</taxon>
        <taxon>Pseudomonadati</taxon>
        <taxon>Pseudomonadota</taxon>
        <taxon>Alphaproteobacteria</taxon>
        <taxon>Acetobacterales</taxon>
        <taxon>Acetobacteraceae</taxon>
        <taxon>Craurococcus</taxon>
    </lineage>
</organism>
<name>A0ABN1F2T7_9PROT</name>
<protein>
    <recommendedName>
        <fullName evidence="4">Peptidase S1 domain-containing protein</fullName>
    </recommendedName>
</protein>
<dbReference type="InterPro" id="IPR043504">
    <property type="entry name" value="Peptidase_S1_PA_chymotrypsin"/>
</dbReference>
<evidence type="ECO:0000256" key="2">
    <source>
        <dbReference type="SAM" id="MobiDB-lite"/>
    </source>
</evidence>
<proteinExistence type="predicted"/>
<feature type="domain" description="Peptidase S1" evidence="4">
    <location>
        <begin position="48"/>
        <end position="268"/>
    </location>
</feature>
<accession>A0ABN1F2T7</accession>
<dbReference type="Proteomes" id="UP001501588">
    <property type="component" value="Unassembled WGS sequence"/>
</dbReference>
<dbReference type="PANTHER" id="PTHR15462:SF8">
    <property type="entry name" value="SERINE PROTEASE"/>
    <property type="match status" value="1"/>
</dbReference>
<dbReference type="PROSITE" id="PS50240">
    <property type="entry name" value="TRYPSIN_DOM"/>
    <property type="match status" value="1"/>
</dbReference>
<dbReference type="SUPFAM" id="SSF50494">
    <property type="entry name" value="Trypsin-like serine proteases"/>
    <property type="match status" value="1"/>
</dbReference>
<gene>
    <name evidence="5" type="ORF">GCM10009416_18440</name>
</gene>
<reference evidence="5 6" key="1">
    <citation type="journal article" date="2019" name="Int. J. Syst. Evol. Microbiol.">
        <title>The Global Catalogue of Microorganisms (GCM) 10K type strain sequencing project: providing services to taxonomists for standard genome sequencing and annotation.</title>
        <authorList>
            <consortium name="The Broad Institute Genomics Platform"/>
            <consortium name="The Broad Institute Genome Sequencing Center for Infectious Disease"/>
            <person name="Wu L."/>
            <person name="Ma J."/>
        </authorList>
    </citation>
    <scope>NUCLEOTIDE SEQUENCE [LARGE SCALE GENOMIC DNA]</scope>
    <source>
        <strain evidence="5 6">JCM 9933</strain>
    </source>
</reference>
<evidence type="ECO:0000313" key="6">
    <source>
        <dbReference type="Proteomes" id="UP001501588"/>
    </source>
</evidence>
<dbReference type="InterPro" id="IPR009003">
    <property type="entry name" value="Peptidase_S1_PA"/>
</dbReference>
<evidence type="ECO:0000259" key="4">
    <source>
        <dbReference type="PROSITE" id="PS50240"/>
    </source>
</evidence>
<dbReference type="InterPro" id="IPR050966">
    <property type="entry name" value="Glutamyl_endopeptidase"/>
</dbReference>
<sequence>MALLAAAAAAARAAAATAPANATPPAAAAAPGPAQDGRTIQRGVLRPGIGAADPRRPVDVRAEPWSALGRVQLEVGGRCTGVLVGPRTVLTAAHCLFGPRSRQVVRPGTVHFLLGYHLGEWSARARVVSFTMGEGFALDRDSPFGGPLGADWALLTLDAPLGEGRALRLRRDAPQSGTGLMFAGYQQDRPEALLADTGCRAIGLQQGARNLPLLAHGCAGTRGASGAPLLARGRDGKWEVVGVASAMSAGAAQGVAVPAGTLPAALLP</sequence>
<feature type="region of interest" description="Disordered" evidence="2">
    <location>
        <begin position="18"/>
        <end position="40"/>
    </location>
</feature>
<dbReference type="Pfam" id="PF00089">
    <property type="entry name" value="Trypsin"/>
    <property type="match status" value="1"/>
</dbReference>
<comment type="caution">
    <text evidence="5">The sequence shown here is derived from an EMBL/GenBank/DDBJ whole genome shotgun (WGS) entry which is preliminary data.</text>
</comment>
<dbReference type="PANTHER" id="PTHR15462">
    <property type="entry name" value="SERINE PROTEASE"/>
    <property type="match status" value="1"/>
</dbReference>
<feature type="signal peptide" evidence="3">
    <location>
        <begin position="1"/>
        <end position="22"/>
    </location>
</feature>
<dbReference type="Gene3D" id="2.40.10.10">
    <property type="entry name" value="Trypsin-like serine proteases"/>
    <property type="match status" value="2"/>
</dbReference>
<dbReference type="PROSITE" id="PS00672">
    <property type="entry name" value="V8_HIS"/>
    <property type="match status" value="1"/>
</dbReference>
<dbReference type="InterPro" id="IPR028301">
    <property type="entry name" value="V8_his_AS"/>
</dbReference>
<dbReference type="EMBL" id="BAAAFZ010000021">
    <property type="protein sequence ID" value="GAA0580379.1"/>
    <property type="molecule type" value="Genomic_DNA"/>
</dbReference>
<evidence type="ECO:0000256" key="3">
    <source>
        <dbReference type="SAM" id="SignalP"/>
    </source>
</evidence>
<evidence type="ECO:0000256" key="1">
    <source>
        <dbReference type="ARBA" id="ARBA00022729"/>
    </source>
</evidence>
<dbReference type="PROSITE" id="PS00134">
    <property type="entry name" value="TRYPSIN_HIS"/>
    <property type="match status" value="1"/>
</dbReference>
<feature type="compositionally biased region" description="Low complexity" evidence="2">
    <location>
        <begin position="18"/>
        <end position="34"/>
    </location>
</feature>
<evidence type="ECO:0000313" key="5">
    <source>
        <dbReference type="EMBL" id="GAA0580379.1"/>
    </source>
</evidence>
<dbReference type="InterPro" id="IPR001254">
    <property type="entry name" value="Trypsin_dom"/>
</dbReference>
<dbReference type="InterPro" id="IPR018114">
    <property type="entry name" value="TRYPSIN_HIS"/>
</dbReference>
<keyword evidence="6" id="KW-1185">Reference proteome</keyword>
<dbReference type="SMART" id="SM00020">
    <property type="entry name" value="Tryp_SPc"/>
    <property type="match status" value="1"/>
</dbReference>
<feature type="chain" id="PRO_5046530930" description="Peptidase S1 domain-containing protein" evidence="3">
    <location>
        <begin position="23"/>
        <end position="268"/>
    </location>
</feature>